<proteinExistence type="predicted"/>
<evidence type="ECO:0000256" key="3">
    <source>
        <dbReference type="PROSITE-ProRule" id="PRU01248"/>
    </source>
</evidence>
<dbReference type="SUPFAM" id="SSF56349">
    <property type="entry name" value="DNA breaking-rejoining enzymes"/>
    <property type="match status" value="1"/>
</dbReference>
<keyword evidence="2" id="KW-0233">DNA recombination</keyword>
<evidence type="ECO:0000313" key="6">
    <source>
        <dbReference type="EMBL" id="MCT8336940.1"/>
    </source>
</evidence>
<sequence>MPQPNKPFYNGQIRYGYQVSLESGLQDGVITDHDRKLILEYVEERKVTKGLSVARINKIVSHLVGWRRFLRVPFSDASIGDIYSAVNALKEGKSLKGKPFSQNTVHDYIRVLKPFLHWLNEEGHNELNITKIRKIQSPPVDRDTKCPDDLLTVKEVEQLLEASKDLRNRAIIGVLYESGCRIGELGRLQWKDVIFDEYGTKLYLTDNKTKKRRYSRLTLAASYLAAWRVEYPGSPSGENLVFISQQRTRLEYNAFLRILQRTGKAAGIPKNVHPHILRSSRITHMVSQNYQESVIKQSMWGNLKTDMFETYVKLGEGDIDAEYLEKAGVVMKKDTADELKARPCPNCHTTNAPTFDHCYKCGWALSPEAIARTSDLKEQIENLDAYQMLEAMRDRPELFDSFLKNFDQLLLERLKMMGIRKADAGHVW</sequence>
<evidence type="ECO:0000256" key="2">
    <source>
        <dbReference type="ARBA" id="ARBA00023172"/>
    </source>
</evidence>
<dbReference type="AlphaFoldDB" id="A0A9E4ZMB2"/>
<dbReference type="GO" id="GO:0015074">
    <property type="term" value="P:DNA integration"/>
    <property type="evidence" value="ECO:0007669"/>
    <property type="project" value="InterPro"/>
</dbReference>
<name>A0A9E4ZMB2_9EURY</name>
<dbReference type="Proteomes" id="UP001065682">
    <property type="component" value="Unassembled WGS sequence"/>
</dbReference>
<evidence type="ECO:0000259" key="5">
    <source>
        <dbReference type="PROSITE" id="PS51900"/>
    </source>
</evidence>
<evidence type="ECO:0000313" key="7">
    <source>
        <dbReference type="Proteomes" id="UP001065682"/>
    </source>
</evidence>
<dbReference type="PROSITE" id="PS51900">
    <property type="entry name" value="CB"/>
    <property type="match status" value="1"/>
</dbReference>
<dbReference type="InterPro" id="IPR050090">
    <property type="entry name" value="Tyrosine_recombinase_XerCD"/>
</dbReference>
<evidence type="ECO:0000259" key="4">
    <source>
        <dbReference type="PROSITE" id="PS51898"/>
    </source>
</evidence>
<dbReference type="Gene3D" id="1.10.443.10">
    <property type="entry name" value="Intergrase catalytic core"/>
    <property type="match status" value="1"/>
</dbReference>
<dbReference type="GO" id="GO:0003677">
    <property type="term" value="F:DNA binding"/>
    <property type="evidence" value="ECO:0007669"/>
    <property type="project" value="UniProtKB-UniRule"/>
</dbReference>
<dbReference type="InterPro" id="IPR013762">
    <property type="entry name" value="Integrase-like_cat_sf"/>
</dbReference>
<keyword evidence="7" id="KW-1185">Reference proteome</keyword>
<dbReference type="InterPro" id="IPR011010">
    <property type="entry name" value="DNA_brk_join_enz"/>
</dbReference>
<organism evidence="6 7">
    <name type="scientific">Methanoculleus formosensis</name>
    <dbReference type="NCBI Taxonomy" id="2590886"/>
    <lineage>
        <taxon>Archaea</taxon>
        <taxon>Methanobacteriati</taxon>
        <taxon>Methanobacteriota</taxon>
        <taxon>Stenosarchaea group</taxon>
        <taxon>Methanomicrobia</taxon>
        <taxon>Methanomicrobiales</taxon>
        <taxon>Methanomicrobiaceae</taxon>
        <taxon>Methanoculleus</taxon>
    </lineage>
</organism>
<dbReference type="InterPro" id="IPR044068">
    <property type="entry name" value="CB"/>
</dbReference>
<dbReference type="PANTHER" id="PTHR30349">
    <property type="entry name" value="PHAGE INTEGRASE-RELATED"/>
    <property type="match status" value="1"/>
</dbReference>
<dbReference type="InterPro" id="IPR002104">
    <property type="entry name" value="Integrase_catalytic"/>
</dbReference>
<protein>
    <submittedName>
        <fullName evidence="6">Integrase</fullName>
    </submittedName>
</protein>
<feature type="domain" description="Tyr recombinase" evidence="4">
    <location>
        <begin position="146"/>
        <end position="324"/>
    </location>
</feature>
<dbReference type="CDD" id="cd00397">
    <property type="entry name" value="DNA_BRE_C"/>
    <property type="match status" value="1"/>
</dbReference>
<keyword evidence="1 3" id="KW-0238">DNA-binding</keyword>
<reference evidence="6" key="1">
    <citation type="submission" date="2019-06" db="EMBL/GenBank/DDBJ databases">
        <title>Methanoculleus strain from Tamsui River, Taipei, Taiwan.</title>
        <authorList>
            <person name="You Y.-T."/>
            <person name="Chen S.-C."/>
            <person name="Lai S.-J."/>
            <person name="Lee Y.-C."/>
            <person name="Lai M.-C."/>
        </authorList>
    </citation>
    <scope>NUCLEOTIDE SEQUENCE</scope>
    <source>
        <strain evidence="6">Afa-1</strain>
    </source>
</reference>
<comment type="caution">
    <text evidence="6">The sequence shown here is derived from an EMBL/GenBank/DDBJ whole genome shotgun (WGS) entry which is preliminary data.</text>
</comment>
<evidence type="ECO:0000256" key="1">
    <source>
        <dbReference type="ARBA" id="ARBA00023125"/>
    </source>
</evidence>
<feature type="domain" description="Core-binding (CB)" evidence="5">
    <location>
        <begin position="32"/>
        <end position="120"/>
    </location>
</feature>
<dbReference type="Pfam" id="PF00589">
    <property type="entry name" value="Phage_integrase"/>
    <property type="match status" value="1"/>
</dbReference>
<gene>
    <name evidence="6" type="ORF">FKB36_05385</name>
</gene>
<accession>A0A9E4ZMB2</accession>
<dbReference type="PROSITE" id="PS51898">
    <property type="entry name" value="TYR_RECOMBINASE"/>
    <property type="match status" value="1"/>
</dbReference>
<dbReference type="EMBL" id="VHLL01000002">
    <property type="protein sequence ID" value="MCT8336940.1"/>
    <property type="molecule type" value="Genomic_DNA"/>
</dbReference>
<dbReference type="GO" id="GO:0006310">
    <property type="term" value="P:DNA recombination"/>
    <property type="evidence" value="ECO:0007669"/>
    <property type="project" value="UniProtKB-KW"/>
</dbReference>
<dbReference type="PANTHER" id="PTHR30349:SF87">
    <property type="entry name" value="TRANSPOSASE A"/>
    <property type="match status" value="1"/>
</dbReference>